<gene>
    <name evidence="2" type="ORF">SAMN06269250_0554</name>
</gene>
<keyword evidence="1" id="KW-0812">Transmembrane</keyword>
<accession>A0A286F603</accession>
<feature type="transmembrane region" description="Helical" evidence="1">
    <location>
        <begin position="54"/>
        <end position="71"/>
    </location>
</feature>
<evidence type="ECO:0000313" key="2">
    <source>
        <dbReference type="EMBL" id="SOD78622.1"/>
    </source>
</evidence>
<dbReference type="AlphaFoldDB" id="A0A286F603"/>
<feature type="transmembrane region" description="Helical" evidence="1">
    <location>
        <begin position="239"/>
        <end position="260"/>
    </location>
</feature>
<sequence>MTIRLIPPKFFMKNLSRWASQHSRAAIALLILCEVSNAANGLLLGMNLLESWSAGYLILLILVLAAGALFIQTQSARIARQSYWVSRRWLFGAFMTNYLLFTLLGGFWATNLQQPTFSQTAWGNRRIEVRSDTLVPSPNLKATNPAFYEAPISVQEQPIKDQTGKRIGFILLFLLGILLSSYAVALACTLACASNGALAFLAGLLGGGIFLGSFLLLSRAFDKVIKPWRLMTRRERGRVYLRSLLLLLGFWVVSALLGGLTR</sequence>
<reference evidence="3" key="1">
    <citation type="submission" date="2017-09" db="EMBL/GenBank/DDBJ databases">
        <authorList>
            <person name="Varghese N."/>
            <person name="Submissions S."/>
        </authorList>
    </citation>
    <scope>NUCLEOTIDE SEQUENCE [LARGE SCALE GENOMIC DNA]</scope>
    <source>
        <strain evidence="3">DSM 29961</strain>
    </source>
</reference>
<keyword evidence="3" id="KW-1185">Reference proteome</keyword>
<evidence type="ECO:0000313" key="3">
    <source>
        <dbReference type="Proteomes" id="UP000219452"/>
    </source>
</evidence>
<name>A0A286F603_9BACT</name>
<proteinExistence type="predicted"/>
<dbReference type="Proteomes" id="UP000219452">
    <property type="component" value="Unassembled WGS sequence"/>
</dbReference>
<feature type="transmembrane region" description="Helical" evidence="1">
    <location>
        <begin position="167"/>
        <end position="185"/>
    </location>
</feature>
<protein>
    <submittedName>
        <fullName evidence="2">Uncharacterized protein</fullName>
    </submittedName>
</protein>
<evidence type="ECO:0000256" key="1">
    <source>
        <dbReference type="SAM" id="Phobius"/>
    </source>
</evidence>
<keyword evidence="1" id="KW-0472">Membrane</keyword>
<organism evidence="2 3">
    <name type="scientific">Spirosoma fluviale</name>
    <dbReference type="NCBI Taxonomy" id="1597977"/>
    <lineage>
        <taxon>Bacteria</taxon>
        <taxon>Pseudomonadati</taxon>
        <taxon>Bacteroidota</taxon>
        <taxon>Cytophagia</taxon>
        <taxon>Cytophagales</taxon>
        <taxon>Cytophagaceae</taxon>
        <taxon>Spirosoma</taxon>
    </lineage>
</organism>
<keyword evidence="1" id="KW-1133">Transmembrane helix</keyword>
<dbReference type="EMBL" id="OCNH01000001">
    <property type="protein sequence ID" value="SOD78622.1"/>
    <property type="molecule type" value="Genomic_DNA"/>
</dbReference>
<feature type="transmembrane region" description="Helical" evidence="1">
    <location>
        <begin position="197"/>
        <end position="218"/>
    </location>
</feature>